<dbReference type="RefSeq" id="WP_262686731.1">
    <property type="nucleotide sequence ID" value="NZ_JAOQIO010000095.1"/>
</dbReference>
<dbReference type="HAMAP" id="MF_00131">
    <property type="entry name" value="Trp_synth_alpha"/>
    <property type="match status" value="1"/>
</dbReference>
<keyword evidence="11" id="KW-1185">Reference proteome</keyword>
<gene>
    <name evidence="8 10" type="primary">trpA</name>
    <name evidence="10" type="ORF">OB236_27210</name>
</gene>
<dbReference type="EMBL" id="JAOQIO010000095">
    <property type="protein sequence ID" value="MCU6795812.1"/>
    <property type="molecule type" value="Genomic_DNA"/>
</dbReference>
<comment type="subunit">
    <text evidence="2 8">Tetramer of two alpha and two beta chains.</text>
</comment>
<evidence type="ECO:0000256" key="1">
    <source>
        <dbReference type="ARBA" id="ARBA00004733"/>
    </source>
</evidence>
<organism evidence="10 11">
    <name type="scientific">Paenibacillus baimaensis</name>
    <dbReference type="NCBI Taxonomy" id="2982185"/>
    <lineage>
        <taxon>Bacteria</taxon>
        <taxon>Bacillati</taxon>
        <taxon>Bacillota</taxon>
        <taxon>Bacilli</taxon>
        <taxon>Bacillales</taxon>
        <taxon>Paenibacillaceae</taxon>
        <taxon>Paenibacillus</taxon>
    </lineage>
</organism>
<dbReference type="Gene3D" id="3.20.20.70">
    <property type="entry name" value="Aldolase class I"/>
    <property type="match status" value="1"/>
</dbReference>
<keyword evidence="5 8" id="KW-0057">Aromatic amino acid biosynthesis</keyword>
<keyword evidence="3 8" id="KW-0028">Amino-acid biosynthesis</keyword>
<dbReference type="InterPro" id="IPR002028">
    <property type="entry name" value="Trp_synthase_suA"/>
</dbReference>
<accession>A0ABT2UMD9</accession>
<comment type="caution">
    <text evidence="10">The sequence shown here is derived from an EMBL/GenBank/DDBJ whole genome shotgun (WGS) entry which is preliminary data.</text>
</comment>
<evidence type="ECO:0000256" key="6">
    <source>
        <dbReference type="ARBA" id="ARBA00023239"/>
    </source>
</evidence>
<keyword evidence="4 8" id="KW-0822">Tryptophan biosynthesis</keyword>
<proteinExistence type="inferred from homology"/>
<dbReference type="EC" id="4.2.1.20" evidence="8"/>
<dbReference type="InterPro" id="IPR013785">
    <property type="entry name" value="Aldolase_TIM"/>
</dbReference>
<dbReference type="Proteomes" id="UP001652445">
    <property type="component" value="Unassembled WGS sequence"/>
</dbReference>
<dbReference type="GO" id="GO:0004834">
    <property type="term" value="F:tryptophan synthase activity"/>
    <property type="evidence" value="ECO:0007669"/>
    <property type="project" value="UniProtKB-EC"/>
</dbReference>
<dbReference type="CDD" id="cd04724">
    <property type="entry name" value="Tryptophan_synthase_alpha"/>
    <property type="match status" value="1"/>
</dbReference>
<protein>
    <recommendedName>
        <fullName evidence="8">Tryptophan synthase alpha chain</fullName>
        <ecNumber evidence="8">4.2.1.20</ecNumber>
    </recommendedName>
</protein>
<dbReference type="Pfam" id="PF00290">
    <property type="entry name" value="Trp_syntA"/>
    <property type="match status" value="1"/>
</dbReference>
<sequence length="270" mass="29670">MNRIDRKFAELKEQQKPAFIPFLTIGDPDVRTSIDIIKQLEQSGASIVELGVPYSDPLADGPVIQRSSQRALGSHQISIRDCIEAARVARSEGCELPFILFTYYNPVLQLGLDKIFPLLQESDISGLIIPDLPMEEDQEVQTLAKAHGIHLIPLVAPTSKERIERIVTRASGFVYCVSSLGVTGTRTQFHSGIDQFIETVRAATTLPIAVGFGISTHEQFVKFAQSCDGIVVGSALVRQVEEVLPLFADAATRPQALQQIDDFVSKLIRS</sequence>
<comment type="pathway">
    <text evidence="1 8">Amino-acid biosynthesis; L-tryptophan biosynthesis; L-tryptophan from chorismate: step 5/5.</text>
</comment>
<keyword evidence="6 8" id="KW-0456">Lyase</keyword>
<comment type="function">
    <text evidence="8">The alpha subunit is responsible for the aldol cleavage of indoleglycerol phosphate to indole and glyceraldehyde 3-phosphate.</text>
</comment>
<evidence type="ECO:0000256" key="8">
    <source>
        <dbReference type="HAMAP-Rule" id="MF_00131"/>
    </source>
</evidence>
<reference evidence="10 11" key="1">
    <citation type="submission" date="2022-09" db="EMBL/GenBank/DDBJ databases">
        <authorList>
            <person name="Han X.L."/>
            <person name="Wang Q."/>
            <person name="Lu T."/>
        </authorList>
    </citation>
    <scope>NUCLEOTIDE SEQUENCE [LARGE SCALE GENOMIC DNA]</scope>
    <source>
        <strain evidence="10 11">WQ 127069</strain>
    </source>
</reference>
<dbReference type="InterPro" id="IPR018204">
    <property type="entry name" value="Trp_synthase_alpha_AS"/>
</dbReference>
<dbReference type="PROSITE" id="PS00167">
    <property type="entry name" value="TRP_SYNTHASE_ALPHA"/>
    <property type="match status" value="1"/>
</dbReference>
<evidence type="ECO:0000256" key="3">
    <source>
        <dbReference type="ARBA" id="ARBA00022605"/>
    </source>
</evidence>
<evidence type="ECO:0000256" key="7">
    <source>
        <dbReference type="ARBA" id="ARBA00049047"/>
    </source>
</evidence>
<dbReference type="NCBIfam" id="TIGR00262">
    <property type="entry name" value="trpA"/>
    <property type="match status" value="1"/>
</dbReference>
<dbReference type="SUPFAM" id="SSF51366">
    <property type="entry name" value="Ribulose-phoshate binding barrel"/>
    <property type="match status" value="1"/>
</dbReference>
<feature type="active site" description="Proton acceptor" evidence="8">
    <location>
        <position position="60"/>
    </location>
</feature>
<evidence type="ECO:0000256" key="4">
    <source>
        <dbReference type="ARBA" id="ARBA00022822"/>
    </source>
</evidence>
<dbReference type="PANTHER" id="PTHR43406:SF1">
    <property type="entry name" value="TRYPTOPHAN SYNTHASE ALPHA CHAIN, CHLOROPLASTIC"/>
    <property type="match status" value="1"/>
</dbReference>
<evidence type="ECO:0000313" key="11">
    <source>
        <dbReference type="Proteomes" id="UP001652445"/>
    </source>
</evidence>
<evidence type="ECO:0000256" key="9">
    <source>
        <dbReference type="RuleBase" id="RU003662"/>
    </source>
</evidence>
<dbReference type="InterPro" id="IPR011060">
    <property type="entry name" value="RibuloseP-bd_barrel"/>
</dbReference>
<evidence type="ECO:0000313" key="10">
    <source>
        <dbReference type="EMBL" id="MCU6795812.1"/>
    </source>
</evidence>
<dbReference type="PANTHER" id="PTHR43406">
    <property type="entry name" value="TRYPTOPHAN SYNTHASE, ALPHA CHAIN"/>
    <property type="match status" value="1"/>
</dbReference>
<evidence type="ECO:0000256" key="2">
    <source>
        <dbReference type="ARBA" id="ARBA00011270"/>
    </source>
</evidence>
<name>A0ABT2UMD9_9BACL</name>
<comment type="catalytic activity">
    <reaction evidence="7 8">
        <text>(1S,2R)-1-C-(indol-3-yl)glycerol 3-phosphate + L-serine = D-glyceraldehyde 3-phosphate + L-tryptophan + H2O</text>
        <dbReference type="Rhea" id="RHEA:10532"/>
        <dbReference type="ChEBI" id="CHEBI:15377"/>
        <dbReference type="ChEBI" id="CHEBI:33384"/>
        <dbReference type="ChEBI" id="CHEBI:57912"/>
        <dbReference type="ChEBI" id="CHEBI:58866"/>
        <dbReference type="ChEBI" id="CHEBI:59776"/>
        <dbReference type="EC" id="4.2.1.20"/>
    </reaction>
</comment>
<comment type="similarity">
    <text evidence="8 9">Belongs to the TrpA family.</text>
</comment>
<evidence type="ECO:0000256" key="5">
    <source>
        <dbReference type="ARBA" id="ARBA00023141"/>
    </source>
</evidence>
<feature type="active site" description="Proton acceptor" evidence="8">
    <location>
        <position position="49"/>
    </location>
</feature>